<protein>
    <submittedName>
        <fullName evidence="1">Uncharacterized protein</fullName>
    </submittedName>
</protein>
<dbReference type="STRING" id="42156.A0A3P6SKH8"/>
<dbReference type="EMBL" id="UYRX01000005">
    <property type="protein sequence ID" value="VDK67895.1"/>
    <property type="molecule type" value="Genomic_DNA"/>
</dbReference>
<dbReference type="Proteomes" id="UP000277928">
    <property type="component" value="Unassembled WGS sequence"/>
</dbReference>
<evidence type="ECO:0000313" key="2">
    <source>
        <dbReference type="Proteomes" id="UP000277928"/>
    </source>
</evidence>
<sequence>MASVINITDKDTSISGSSIKDGISGAESKKVGGFTKHALTNRAFSKIQSYANEFVEIIHSVIEVNDEPGKCSRRNSETIYITDTVTSTVLTCSNGPAPKQESVVMLNGGRGEVGAQADGMNKSILIQTKRVLKQNINQQIEDVITESITKATAITNLNSNKTLVDGEDEAEIYTIPDHFREIHEVIIGEESDQKFGEILESVQKLEANKQHLLPQVTDKPIITTSKTPPKRTENQTDPNYMLGELDDAQDEYTATAIEFLASREKAFAEMEENVANGMEGTNEVISSAPNNRSSALTGQEEVTALIYSSDFNCSSDNPPLQMLN</sequence>
<gene>
    <name evidence="1" type="ORF">NLS_LOCUS232</name>
</gene>
<proteinExistence type="predicted"/>
<evidence type="ECO:0000313" key="1">
    <source>
        <dbReference type="EMBL" id="VDK67895.1"/>
    </source>
</evidence>
<name>A0A3P6SKH8_LITSI</name>
<organism evidence="1 2">
    <name type="scientific">Litomosoides sigmodontis</name>
    <name type="common">Filarial nematode worm</name>
    <dbReference type="NCBI Taxonomy" id="42156"/>
    <lineage>
        <taxon>Eukaryota</taxon>
        <taxon>Metazoa</taxon>
        <taxon>Ecdysozoa</taxon>
        <taxon>Nematoda</taxon>
        <taxon>Chromadorea</taxon>
        <taxon>Rhabditida</taxon>
        <taxon>Spirurina</taxon>
        <taxon>Spiruromorpha</taxon>
        <taxon>Filarioidea</taxon>
        <taxon>Onchocercidae</taxon>
        <taxon>Litomosoides</taxon>
    </lineage>
</organism>
<reference evidence="1 2" key="1">
    <citation type="submission" date="2018-08" db="EMBL/GenBank/DDBJ databases">
        <authorList>
            <person name="Laetsch R D."/>
            <person name="Stevens L."/>
            <person name="Kumar S."/>
            <person name="Blaxter L. M."/>
        </authorList>
    </citation>
    <scope>NUCLEOTIDE SEQUENCE [LARGE SCALE GENOMIC DNA]</scope>
</reference>
<keyword evidence="2" id="KW-1185">Reference proteome</keyword>
<accession>A0A3P6SKH8</accession>
<dbReference type="OrthoDB" id="5869492at2759"/>
<dbReference type="AlphaFoldDB" id="A0A3P6SKH8"/>